<proteinExistence type="predicted"/>
<accession>A0A9J7CUT7</accession>
<dbReference type="Proteomes" id="UP001652621">
    <property type="component" value="Unplaced"/>
</dbReference>
<dbReference type="PANTHER" id="PTHR13500">
    <property type="entry name" value="NUCLEOLAR PRERIBOSOMAL-ASSOCIATED PROTEIN 1"/>
    <property type="match status" value="1"/>
</dbReference>
<evidence type="ECO:0000313" key="4">
    <source>
        <dbReference type="Proteomes" id="UP001652621"/>
    </source>
</evidence>
<dbReference type="eggNOG" id="KOG1791">
    <property type="taxonomic scope" value="Eukaryota"/>
</dbReference>
<dbReference type="GeneID" id="101887909"/>
<sequence>MAVEVNKRKRKHDADNPDEDEGVAAVPKKKEKKANKLKESNADDSQQDSGFEPEEKPMKFSKDFNMTNFRSKLRGVSFITELRHFLYLCGVRPKTIAKYIEKRGKPLELAEALERIDKNNVLHSAYVCEALYMVLMEILGNQRNHMESAVHASRYFLKTHGAVLELLLESAQLNHRKVALKLLTAFVCIEPQLGRQILSSYNILSNKHTIVKFLSHSPAEAKQVVENNGEEIETVRKCFIHFVLAYLVDGNTLLIRNILDRIALMNALVHGLNFDDSVTVCVVLSTLKKFVLECPDISKTKKVHVFDINCCKGLVALYDWKGPKFYAAQNNNQFKGREDYGRFINPEEKEAVSNAVHDFLVELLTSRKHGIAFDSITFFRQKHNTIQGQVIGWIKYPWENERKKYLVVKILESCPDLFRNTVRNYAGIINPMLGREARKKATYFLIDIISACHPRHLMGAFDKITITDFSYWIKDICLPIETLVHLNGNEQLKNADFNCRLAGNRLLLAMFKQYTNYMRLILQREQKKSAGSNSLRKFRFDILNHLLLHFPPIEKILSSLEVSINVKNVEGVDVLAHLDVALDLILLLCQENSSFVNKTSVLLDYLELLRPLYTGEENASPENIKLEMKAIKTILWISPKSLDPQRKQFSSVLASLINAFVHGERQTSQEAGFLLRTIFKNTGIFDSGLLEIDLWLEGLKLIPKESVLLVTQVFIEVFKVVKAEVECPKSVETVTNTNNLHTLFKNIEKGLSVQAYSEALSISKLMPLIFKGVLIEEHLGNYLEIVSIFMFHYYPSAENVLQLYEKQFKELKPYMTNWLSTEVKEERKLLAKSGKFKLINHFAELQKMVFNCSPDFENMFESKSSDNYIELEFKGNLKKFSTVVQNERQLMIYVQQVLFQVHKLMEKEVLSEQQALKSAAFIVDCLEMINKSSTKEDNSMAAYATDSESSLDSIIKYIYGVRLNSVKSGDLISASIASVSYRNYLKFIYVMTQYCRNLECFDNYAENFKLKLVKASAISLNEANEVTLHSEQLEDFVNLLQVFNLSAAHCAEILEILVSKITYKDLFSNQQKTLYHLILVACFQRLSELKKALSCAEFIKKFAKIYANIFKKLEGEYNVESLEEAFYNFLIVNHQCIEQLGARFFESFFKERKLSKFSIKLCCLLFERNPNLEVVFVEQLESNIDKKELIYPLLSLSFAKNTNIDATLMQKIYQNYKNGFMRCIEKPLKAGVIYKENVESSIKLIEQCMPVTECRDFCNKQFKFENIETYQMRSIYAIFEKAFKNAEEMSAKSNIFVNFVTLNVQMLSLDLKVQKLNQEKLELAAYQIDQWIKQGLRLQENAKAEATEAEFDNEFSPDFSKLLKSQQWLQFCKACLKAGMHISEAVVEGEAEDVFNGLLLKLFAHLCENLYTDYSEDIAESEIPQEPAQLYEMIYTHSKFFDIILTKGHQSQVKTQVLHLLFTLAKKCPSSLNEKQIPFILGSYQARLSDSDRYALALLNLFEYYDCGLHKYRPFIWGESAVSFYALRVDVDERAKLTHQETSIEQVMSLVDRQICEYTIDNFPIWRKLDTVQQLPQVEFENPFVKPWLYGANDLENKVELGAGEIDEQELRLCPKRKAIFEQCYDPAFFVPLMSMCFAPEAYSHPARPVQNGLLALTFAALSSQDKDMRLASGCVQLRYRSHFENKKFFEKPLWIQTYENIQSGLNDLRNSWMKHKSNKGTPRVPYIAGLFVSKTFNLTTDPTHLLYKQLTMYLRLKSSFNFQCIPEFNVLFFSPEVEHEQFRKFIVDVIRNGVKSSSDLFLLISTNTFKVLMGFYGSTMSTLELNLSILSVFSTCVKIPASSKIMIEHIGVIPWLCSIVSSIEFHQFDVIEGLISIINNLWYALKANEKEFHNFNHIILELHRLIVQLLPLMSPRISVSNFSKLMNILNKTALDSSQYNAVTTDQLSKLISCAEKHFGSLVADIESIFEFGGNGCSSTHDYCKELYALGENGTTIRALSNLRAYTVSWWSVCRKNETSDKSLPVD</sequence>
<dbReference type="InterPro" id="IPR016024">
    <property type="entry name" value="ARM-type_fold"/>
</dbReference>
<protein>
    <submittedName>
        <fullName evidence="5">Uncharacterized protein LOC101887909</fullName>
    </submittedName>
</protein>
<reference evidence="5" key="1">
    <citation type="submission" date="2025-08" db="UniProtKB">
        <authorList>
            <consortium name="RefSeq"/>
        </authorList>
    </citation>
    <scope>IDENTIFICATION</scope>
    <source>
        <strain evidence="5">Aabys</strain>
        <tissue evidence="5">Whole body</tissue>
    </source>
</reference>
<evidence type="ECO:0000313" key="5">
    <source>
        <dbReference type="RefSeq" id="XP_005185290.2"/>
    </source>
</evidence>
<dbReference type="STRING" id="7370.A0A1I8MI42"/>
<dbReference type="OrthoDB" id="72892at2759"/>
<feature type="domain" description="URB1 C-terminal" evidence="3">
    <location>
        <begin position="1655"/>
        <end position="1856"/>
    </location>
</feature>
<keyword evidence="4" id="KW-1185">Reference proteome</keyword>
<evidence type="ECO:0000256" key="1">
    <source>
        <dbReference type="SAM" id="MobiDB-lite"/>
    </source>
</evidence>
<dbReference type="InterPro" id="IPR039844">
    <property type="entry name" value="URB1"/>
</dbReference>
<dbReference type="InterPro" id="IPR021714">
    <property type="entry name" value="URB1_N"/>
</dbReference>
<dbReference type="VEuPathDB" id="VectorBase:MDOA005124"/>
<feature type="domain" description="URB1 N-terminal" evidence="2">
    <location>
        <begin position="108"/>
        <end position="431"/>
    </location>
</feature>
<dbReference type="VEuPathDB" id="VectorBase:MDOMA2_014079"/>
<evidence type="ECO:0000259" key="2">
    <source>
        <dbReference type="Pfam" id="PF11707"/>
    </source>
</evidence>
<dbReference type="RefSeq" id="XP_005185290.2">
    <property type="nucleotide sequence ID" value="XM_005185233.4"/>
</dbReference>
<evidence type="ECO:0000259" key="3">
    <source>
        <dbReference type="Pfam" id="PF16201"/>
    </source>
</evidence>
<dbReference type="InterPro" id="IPR032436">
    <property type="entry name" value="URB1_C"/>
</dbReference>
<dbReference type="Pfam" id="PF11707">
    <property type="entry name" value="Npa1"/>
    <property type="match status" value="1"/>
</dbReference>
<name>A0A9J7CUT7_MUSDO</name>
<gene>
    <name evidence="5" type="primary">LOC101887909</name>
</gene>
<feature type="region of interest" description="Disordered" evidence="1">
    <location>
        <begin position="1"/>
        <end position="58"/>
    </location>
</feature>
<dbReference type="Pfam" id="PF16201">
    <property type="entry name" value="NopRA1"/>
    <property type="match status" value="1"/>
</dbReference>
<dbReference type="PANTHER" id="PTHR13500:SF0">
    <property type="entry name" value="NUCLEOLAR PRE-RIBOSOMAL-ASSOCIATED PROTEIN 1"/>
    <property type="match status" value="1"/>
</dbReference>
<organism evidence="4 5">
    <name type="scientific">Musca domestica</name>
    <name type="common">House fly</name>
    <dbReference type="NCBI Taxonomy" id="7370"/>
    <lineage>
        <taxon>Eukaryota</taxon>
        <taxon>Metazoa</taxon>
        <taxon>Ecdysozoa</taxon>
        <taxon>Arthropoda</taxon>
        <taxon>Hexapoda</taxon>
        <taxon>Insecta</taxon>
        <taxon>Pterygota</taxon>
        <taxon>Neoptera</taxon>
        <taxon>Endopterygota</taxon>
        <taxon>Diptera</taxon>
        <taxon>Brachycera</taxon>
        <taxon>Muscomorpha</taxon>
        <taxon>Muscoidea</taxon>
        <taxon>Muscidae</taxon>
        <taxon>Musca</taxon>
    </lineage>
</organism>
<dbReference type="SUPFAM" id="SSF48371">
    <property type="entry name" value="ARM repeat"/>
    <property type="match status" value="1"/>
</dbReference>